<dbReference type="OrthoDB" id="8773442at2"/>
<organism evidence="2 3">
    <name type="scientific">Enterococcus saccharolyticus subsp. saccharolyticus ATCC 43076</name>
    <dbReference type="NCBI Taxonomy" id="1139996"/>
    <lineage>
        <taxon>Bacteria</taxon>
        <taxon>Bacillati</taxon>
        <taxon>Bacillota</taxon>
        <taxon>Bacilli</taxon>
        <taxon>Lactobacillales</taxon>
        <taxon>Enterococcaceae</taxon>
        <taxon>Enterococcus</taxon>
    </lineage>
</organism>
<dbReference type="PATRIC" id="fig|1139996.3.peg.474"/>
<dbReference type="eggNOG" id="COG0463">
    <property type="taxonomic scope" value="Bacteria"/>
</dbReference>
<dbReference type="AlphaFoldDB" id="S0NFX7"/>
<feature type="domain" description="Glycosyltransferase 2-like" evidence="1">
    <location>
        <begin position="7"/>
        <end position="133"/>
    </location>
</feature>
<keyword evidence="3" id="KW-1185">Reference proteome</keyword>
<dbReference type="InterPro" id="IPR001173">
    <property type="entry name" value="Glyco_trans_2-like"/>
</dbReference>
<evidence type="ECO:0000313" key="3">
    <source>
        <dbReference type="Proteomes" id="UP000014136"/>
    </source>
</evidence>
<dbReference type="PANTHER" id="PTHR43685">
    <property type="entry name" value="GLYCOSYLTRANSFERASE"/>
    <property type="match status" value="1"/>
</dbReference>
<protein>
    <recommendedName>
        <fullName evidence="1">Glycosyltransferase 2-like domain-containing protein</fullName>
    </recommendedName>
</protein>
<dbReference type="Proteomes" id="UP000014136">
    <property type="component" value="Unassembled WGS sequence"/>
</dbReference>
<dbReference type="PANTHER" id="PTHR43685:SF2">
    <property type="entry name" value="GLYCOSYLTRANSFERASE 2-LIKE DOMAIN-CONTAINING PROTEIN"/>
    <property type="match status" value="1"/>
</dbReference>
<dbReference type="CDD" id="cd00761">
    <property type="entry name" value="Glyco_tranf_GTA_type"/>
    <property type="match status" value="1"/>
</dbReference>
<name>S0NFX7_9ENTE</name>
<gene>
    <name evidence="2" type="ORF">OMQ_00480</name>
</gene>
<accession>S0NFX7</accession>
<dbReference type="InterPro" id="IPR050834">
    <property type="entry name" value="Glycosyltransf_2"/>
</dbReference>
<evidence type="ECO:0000259" key="1">
    <source>
        <dbReference type="Pfam" id="PF00535"/>
    </source>
</evidence>
<dbReference type="InterPro" id="IPR029044">
    <property type="entry name" value="Nucleotide-diphossugar_trans"/>
</dbReference>
<dbReference type="RefSeq" id="WP_016174291.1">
    <property type="nucleotide sequence ID" value="NZ_KE136389.1"/>
</dbReference>
<comment type="caution">
    <text evidence="2">The sequence shown here is derived from an EMBL/GenBank/DDBJ whole genome shotgun (WGS) entry which is preliminary data.</text>
</comment>
<reference evidence="2 3" key="1">
    <citation type="submission" date="2013-03" db="EMBL/GenBank/DDBJ databases">
        <title>The Genome Sequence of Enterococcus saccharolyticus ATCC_43076 (Illumina only assembly).</title>
        <authorList>
            <consortium name="The Broad Institute Genomics Platform"/>
            <consortium name="The Broad Institute Genome Sequencing Center for Infectious Disease"/>
            <person name="Earl A."/>
            <person name="Russ C."/>
            <person name="Gilmore M."/>
            <person name="Surin D."/>
            <person name="Walker B."/>
            <person name="Young S."/>
            <person name="Zeng Q."/>
            <person name="Gargeya S."/>
            <person name="Fitzgerald M."/>
            <person name="Haas B."/>
            <person name="Abouelleil A."/>
            <person name="Allen A.W."/>
            <person name="Alvarado L."/>
            <person name="Arachchi H.M."/>
            <person name="Berlin A.M."/>
            <person name="Chapman S.B."/>
            <person name="Gainer-Dewar J."/>
            <person name="Goldberg J."/>
            <person name="Griggs A."/>
            <person name="Gujja S."/>
            <person name="Hansen M."/>
            <person name="Howarth C."/>
            <person name="Imamovic A."/>
            <person name="Ireland A."/>
            <person name="Larimer J."/>
            <person name="McCowan C."/>
            <person name="Murphy C."/>
            <person name="Pearson M."/>
            <person name="Poon T.W."/>
            <person name="Priest M."/>
            <person name="Roberts A."/>
            <person name="Saif S."/>
            <person name="Shea T."/>
            <person name="Sisk P."/>
            <person name="Sykes S."/>
            <person name="Wortman J."/>
            <person name="Nusbaum C."/>
            <person name="Birren B."/>
        </authorList>
    </citation>
    <scope>NUCLEOTIDE SEQUENCE [LARGE SCALE GENOMIC DNA]</scope>
    <source>
        <strain evidence="2 3">ATCC 43076</strain>
    </source>
</reference>
<evidence type="ECO:0000313" key="2">
    <source>
        <dbReference type="EMBL" id="EOT30776.1"/>
    </source>
</evidence>
<proteinExistence type="predicted"/>
<dbReference type="EMBL" id="AHYT01000001">
    <property type="protein sequence ID" value="EOT30776.1"/>
    <property type="molecule type" value="Genomic_DNA"/>
</dbReference>
<dbReference type="HOGENOM" id="CLU_025996_0_5_9"/>
<dbReference type="Gene3D" id="3.90.550.10">
    <property type="entry name" value="Spore Coat Polysaccharide Biosynthesis Protein SpsA, Chain A"/>
    <property type="match status" value="1"/>
</dbReference>
<dbReference type="Pfam" id="PF00535">
    <property type="entry name" value="Glycos_transf_2"/>
    <property type="match status" value="1"/>
</dbReference>
<dbReference type="SUPFAM" id="SSF53448">
    <property type="entry name" value="Nucleotide-diphospho-sugar transferases"/>
    <property type="match status" value="1"/>
</dbReference>
<sequence length="302" mass="35576">MNTNGVSVIITTVNRPNELKKAIKSCLQQNYSDMEIIVVVDGGNPEILEILSHYPNIKSISNVPNVGGASSRNIGIQNATKYWVALLDDDDEWLDDKLNIQIKELEEYEEKEVVSFTSLFTYVKNSDHKYILPREEYKLGENIGDYLFKLKNGRWNGWIQTSTLMAPKHVFLKYPFDPTLPKHQDWDWIMRIYQKSIPVVHIKQPLTIYHKISSTSVAQNPNWKFSYNWINKYKNIISDTSYSDFLISVVRNGVSKDSNLTIKERIMEIKKFGKYIPYRNRLKIGYYRFLLQYIYNFYKKRK</sequence>
<dbReference type="STRING" id="41997.RV16_GL001323"/>